<name>A0ABQ5JU74_9EUKA</name>
<feature type="region of interest" description="Disordered" evidence="1">
    <location>
        <begin position="78"/>
        <end position="99"/>
    </location>
</feature>
<feature type="non-terminal residue" evidence="2">
    <location>
        <position position="1"/>
    </location>
</feature>
<proteinExistence type="predicted"/>
<gene>
    <name evidence="2" type="ORF">ADUPG1_011090</name>
</gene>
<evidence type="ECO:0000313" key="2">
    <source>
        <dbReference type="EMBL" id="GKT17371.1"/>
    </source>
</evidence>
<dbReference type="EMBL" id="BQXS01011844">
    <property type="protein sequence ID" value="GKT17371.1"/>
    <property type="molecule type" value="Genomic_DNA"/>
</dbReference>
<keyword evidence="3" id="KW-1185">Reference proteome</keyword>
<accession>A0ABQ5JU74</accession>
<organism evidence="2 3">
    <name type="scientific">Aduncisulcus paluster</name>
    <dbReference type="NCBI Taxonomy" id="2918883"/>
    <lineage>
        <taxon>Eukaryota</taxon>
        <taxon>Metamonada</taxon>
        <taxon>Carpediemonas-like organisms</taxon>
        <taxon>Aduncisulcus</taxon>
    </lineage>
</organism>
<dbReference type="Proteomes" id="UP001057375">
    <property type="component" value="Unassembled WGS sequence"/>
</dbReference>
<sequence length="430" mass="46543">DSKNAWTQFALIFEQFLKSPISLSIDGPTLPPTSSSLSVELGSLGCPSSLPVAHPHHISLPPASSQVQTVRYSFSSAVEGAGGRRRHSGHGSIDELTSRTSTSMSIQSLSGTSLLCARRISGIVQVERTISLRSKSVITQHILATTPLRAGDFHLIVSDCDGNVAQAIATGVSSSLLFPGAKILLSSAECICVGTGTLPTKSILSLSVSPSSQFLGGRVKSSIQREICLFNPMLGATSTDLRLHELRRIVEKSRSVCRGDGIRDEDVPGEIQRLDIELKQLIDGQIPGGYPQATFIAPSRVGLCNVRPLVLRLFCGPQSVFSISETELNETHRVSSDALRRRLLEYCVRFNASDGEVYTICAECVRSIIGIEEEEWEGLGDNEKQEAMDRLKSVLLDRDVRTTGAKDEQEEGGDDQEDDDKEDTKSSTSE</sequence>
<reference evidence="2" key="1">
    <citation type="submission" date="2022-03" db="EMBL/GenBank/DDBJ databases">
        <title>Draft genome sequence of Aduncisulcus paluster, a free-living microaerophilic Fornicata.</title>
        <authorList>
            <person name="Yuyama I."/>
            <person name="Kume K."/>
            <person name="Tamura T."/>
            <person name="Inagaki Y."/>
            <person name="Hashimoto T."/>
        </authorList>
    </citation>
    <scope>NUCLEOTIDE SEQUENCE</scope>
    <source>
        <strain evidence="2">NY0171</strain>
    </source>
</reference>
<feature type="compositionally biased region" description="Acidic residues" evidence="1">
    <location>
        <begin position="408"/>
        <end position="421"/>
    </location>
</feature>
<comment type="caution">
    <text evidence="2">The sequence shown here is derived from an EMBL/GenBank/DDBJ whole genome shotgun (WGS) entry which is preliminary data.</text>
</comment>
<feature type="region of interest" description="Disordered" evidence="1">
    <location>
        <begin position="401"/>
        <end position="430"/>
    </location>
</feature>
<evidence type="ECO:0000256" key="1">
    <source>
        <dbReference type="SAM" id="MobiDB-lite"/>
    </source>
</evidence>
<protein>
    <submittedName>
        <fullName evidence="2">Uncharacterized protein</fullName>
    </submittedName>
</protein>
<evidence type="ECO:0000313" key="3">
    <source>
        <dbReference type="Proteomes" id="UP001057375"/>
    </source>
</evidence>